<dbReference type="eggNOG" id="KOG1835">
    <property type="taxonomic scope" value="Eukaryota"/>
</dbReference>
<evidence type="ECO:0000256" key="4">
    <source>
        <dbReference type="ARBA" id="ARBA00023242"/>
    </source>
</evidence>
<evidence type="ECO:0000313" key="6">
    <source>
        <dbReference type="EMBL" id="EJT81196.1"/>
    </source>
</evidence>
<keyword evidence="8" id="KW-1185">Reference proteome</keyword>
<keyword evidence="4" id="KW-0539">Nucleus</keyword>
<gene>
    <name evidence="7" type="primary">20341638</name>
    <name evidence="6" type="ORF">GGTG_01180</name>
</gene>
<dbReference type="GO" id="GO:0006999">
    <property type="term" value="P:nuclear pore organization"/>
    <property type="evidence" value="ECO:0007669"/>
    <property type="project" value="TreeGrafter"/>
</dbReference>
<comment type="similarity">
    <text evidence="2">Belongs to the NUP186/NUP192/NUP205 family.</text>
</comment>
<reference evidence="7" key="4">
    <citation type="journal article" date="2015" name="G3 (Bethesda)">
        <title>Genome sequences of three phytopathogenic species of the Magnaporthaceae family of fungi.</title>
        <authorList>
            <person name="Okagaki L.H."/>
            <person name="Nunes C.C."/>
            <person name="Sailsbery J."/>
            <person name="Clay B."/>
            <person name="Brown D."/>
            <person name="John T."/>
            <person name="Oh Y."/>
            <person name="Young N."/>
            <person name="Fitzgerald M."/>
            <person name="Haas B.J."/>
            <person name="Zeng Q."/>
            <person name="Young S."/>
            <person name="Adiconis X."/>
            <person name="Fan L."/>
            <person name="Levin J.Z."/>
            <person name="Mitchell T.K."/>
            <person name="Okubara P.A."/>
            <person name="Farman M.L."/>
            <person name="Kohn L.M."/>
            <person name="Birren B."/>
            <person name="Ma L.-J."/>
            <person name="Dean R.A."/>
        </authorList>
    </citation>
    <scope>NUCLEOTIDE SEQUENCE</scope>
    <source>
        <strain evidence="7">R3-111a-1</strain>
    </source>
</reference>
<feature type="region of interest" description="Disordered" evidence="5">
    <location>
        <begin position="552"/>
        <end position="572"/>
    </location>
</feature>
<evidence type="ECO:0000256" key="3">
    <source>
        <dbReference type="ARBA" id="ARBA00022448"/>
    </source>
</evidence>
<organism evidence="6">
    <name type="scientific">Gaeumannomyces tritici (strain R3-111a-1)</name>
    <name type="common">Wheat and barley take-all root rot fungus</name>
    <name type="synonym">Gaeumannomyces graminis var. tritici</name>
    <dbReference type="NCBI Taxonomy" id="644352"/>
    <lineage>
        <taxon>Eukaryota</taxon>
        <taxon>Fungi</taxon>
        <taxon>Dikarya</taxon>
        <taxon>Ascomycota</taxon>
        <taxon>Pezizomycotina</taxon>
        <taxon>Sordariomycetes</taxon>
        <taxon>Sordariomycetidae</taxon>
        <taxon>Magnaporthales</taxon>
        <taxon>Magnaporthaceae</taxon>
        <taxon>Gaeumannomyces</taxon>
    </lineage>
</organism>
<dbReference type="GeneID" id="20341638"/>
<keyword evidence="3" id="KW-0813">Transport</keyword>
<evidence type="ECO:0000313" key="7">
    <source>
        <dbReference type="EnsemblFungi" id="EJT81196"/>
    </source>
</evidence>
<dbReference type="PANTHER" id="PTHR31344">
    <property type="entry name" value="NUCLEAR PORE COMPLEX PROTEIN NUP205"/>
    <property type="match status" value="1"/>
</dbReference>
<accession>J3NIU6</accession>
<dbReference type="Pfam" id="PF11894">
    <property type="entry name" value="Nup192"/>
    <property type="match status" value="1"/>
</dbReference>
<dbReference type="STRING" id="644352.J3NIU6"/>
<name>J3NIU6_GAET3</name>
<dbReference type="RefSeq" id="XP_009217205.1">
    <property type="nucleotide sequence ID" value="XM_009218941.1"/>
</dbReference>
<dbReference type="HOGENOM" id="CLU_002778_0_0_1"/>
<evidence type="ECO:0000256" key="5">
    <source>
        <dbReference type="SAM" id="MobiDB-lite"/>
    </source>
</evidence>
<dbReference type="Proteomes" id="UP000006039">
    <property type="component" value="Unassembled WGS sequence"/>
</dbReference>
<comment type="subcellular location">
    <subcellularLocation>
        <location evidence="1">Nucleus</location>
    </subcellularLocation>
</comment>
<protein>
    <recommendedName>
        <fullName evidence="9">Nuclear pore complex subunit Nup192</fullName>
    </recommendedName>
</protein>
<dbReference type="OrthoDB" id="2019644at2759"/>
<dbReference type="InterPro" id="IPR021827">
    <property type="entry name" value="Nup186/Nup192/Nup205"/>
</dbReference>
<dbReference type="PANTHER" id="PTHR31344:SF0">
    <property type="entry name" value="NUCLEAR PORE COMPLEX PROTEIN NUP205"/>
    <property type="match status" value="1"/>
</dbReference>
<evidence type="ECO:0000313" key="8">
    <source>
        <dbReference type="Proteomes" id="UP000006039"/>
    </source>
</evidence>
<reference evidence="6" key="3">
    <citation type="submission" date="2010-09" db="EMBL/GenBank/DDBJ databases">
        <title>Annotation of Gaeumannomyces graminis var. tritici R3-111a-1.</title>
        <authorList>
            <consortium name="The Broad Institute Genome Sequencing Platform"/>
            <person name="Ma L.-J."/>
            <person name="Dead R."/>
            <person name="Young S.K."/>
            <person name="Zeng Q."/>
            <person name="Gargeya S."/>
            <person name="Fitzgerald M."/>
            <person name="Haas B."/>
            <person name="Abouelleil A."/>
            <person name="Alvarado L."/>
            <person name="Arachchi H.M."/>
            <person name="Berlin A."/>
            <person name="Brown A."/>
            <person name="Chapman S.B."/>
            <person name="Chen Z."/>
            <person name="Dunbar C."/>
            <person name="Freedman E."/>
            <person name="Gearin G."/>
            <person name="Gellesch M."/>
            <person name="Goldberg J."/>
            <person name="Griggs A."/>
            <person name="Gujja S."/>
            <person name="Heiman D."/>
            <person name="Howarth C."/>
            <person name="Larson L."/>
            <person name="Lui A."/>
            <person name="MacDonald P.J.P."/>
            <person name="Mehta T."/>
            <person name="Montmayeur A."/>
            <person name="Murphy C."/>
            <person name="Neiman D."/>
            <person name="Pearson M."/>
            <person name="Priest M."/>
            <person name="Roberts A."/>
            <person name="Saif S."/>
            <person name="Shea T."/>
            <person name="Shenoy N."/>
            <person name="Sisk P."/>
            <person name="Stolte C."/>
            <person name="Sykes S."/>
            <person name="Yandava C."/>
            <person name="Wortman J."/>
            <person name="Nusbaum C."/>
            <person name="Birren B."/>
        </authorList>
    </citation>
    <scope>NUCLEOTIDE SEQUENCE</scope>
    <source>
        <strain evidence="6">R3-111a-1</strain>
    </source>
</reference>
<proteinExistence type="inferred from homology"/>
<evidence type="ECO:0000256" key="2">
    <source>
        <dbReference type="ARBA" id="ARBA00005892"/>
    </source>
</evidence>
<dbReference type="EMBL" id="GL385395">
    <property type="protein sequence ID" value="EJT81196.1"/>
    <property type="molecule type" value="Genomic_DNA"/>
</dbReference>
<reference evidence="8" key="1">
    <citation type="submission" date="2010-07" db="EMBL/GenBank/DDBJ databases">
        <title>The genome sequence of Gaeumannomyces graminis var. tritici strain R3-111a-1.</title>
        <authorList>
            <consortium name="The Broad Institute Genome Sequencing Platform"/>
            <person name="Ma L.-J."/>
            <person name="Dead R."/>
            <person name="Young S."/>
            <person name="Zeng Q."/>
            <person name="Koehrsen M."/>
            <person name="Alvarado L."/>
            <person name="Berlin A."/>
            <person name="Chapman S.B."/>
            <person name="Chen Z."/>
            <person name="Freedman E."/>
            <person name="Gellesch M."/>
            <person name="Goldberg J."/>
            <person name="Griggs A."/>
            <person name="Gujja S."/>
            <person name="Heilman E.R."/>
            <person name="Heiman D."/>
            <person name="Hepburn T."/>
            <person name="Howarth C."/>
            <person name="Jen D."/>
            <person name="Larson L."/>
            <person name="Mehta T."/>
            <person name="Neiman D."/>
            <person name="Pearson M."/>
            <person name="Roberts A."/>
            <person name="Saif S."/>
            <person name="Shea T."/>
            <person name="Shenoy N."/>
            <person name="Sisk P."/>
            <person name="Stolte C."/>
            <person name="Sykes S."/>
            <person name="Walk T."/>
            <person name="White J."/>
            <person name="Yandava C."/>
            <person name="Haas B."/>
            <person name="Nusbaum C."/>
            <person name="Birren B."/>
        </authorList>
    </citation>
    <scope>NUCLEOTIDE SEQUENCE [LARGE SCALE GENOMIC DNA]</scope>
    <source>
        <strain evidence="8">R3-111a-1</strain>
    </source>
</reference>
<dbReference type="EnsemblFungi" id="EJT81196">
    <property type="protein sequence ID" value="EJT81196"/>
    <property type="gene ID" value="GGTG_01180"/>
</dbReference>
<dbReference type="VEuPathDB" id="FungiDB:GGTG_01180"/>
<dbReference type="GO" id="GO:0017056">
    <property type="term" value="F:structural constituent of nuclear pore"/>
    <property type="evidence" value="ECO:0007669"/>
    <property type="project" value="TreeGrafter"/>
</dbReference>
<evidence type="ECO:0008006" key="9">
    <source>
        <dbReference type="Google" id="ProtNLM"/>
    </source>
</evidence>
<reference evidence="7" key="5">
    <citation type="submission" date="2018-04" db="UniProtKB">
        <authorList>
            <consortium name="EnsemblFungi"/>
        </authorList>
    </citation>
    <scope>IDENTIFICATION</scope>
    <source>
        <strain evidence="7">R3-111a-1</strain>
    </source>
</reference>
<dbReference type="GO" id="GO:0044611">
    <property type="term" value="C:nuclear pore inner ring"/>
    <property type="evidence" value="ECO:0007669"/>
    <property type="project" value="TreeGrafter"/>
</dbReference>
<sequence>MSLESLQSLCGDLLALGESPDKAAQSLVQELNANLENFKNFLQKPPRKQASRDQVQTGKIKIQDDEYSVNQEFQEYCLQLADEVDLDEIEAAKLLLESQDSQITLGRPLLECALIRFHQQRKYLLDCMRICIQLADDDRLDDSVQQDMGEIVAHYVFGAPTPGAPSPPADQKIVPRCMSAMMLIKQWLQKLSDKILLAQTSGSRPPELETIEFCRLSLIQQHENLAVILCTAIEKRHADVSNFEALLQLLKKADKYDHLLVHLFPVLGAYIRVYGSIEGIGDMVVARSLNDKVVKQSDDQPWLMSFMYAAVRVWWIAEYSGWYVEGPVDDSTIDVDKEDKERSKQFIEALKDGGFDFMLSVAADVATPEWQDPSRIGIRQWLQRKSPSLATESIPFSDHFHDCLMSQLEDFVDAFISNLPDVLRKLRIDEDEQRQLSQFHEQDLDLERFLIIISYAFERRPDAADAFWSDAESNLAGFMQWASRRASTPLVCAFCEMLQAITDTEPHAKLANDFLLEDSHHASGKMRRTQSLTWSQIFKELEFFTKKLRERPSAQQGQGFRTAKPGGEQAESEPEEAMLLECYLRLIAKLSSQSEEARLFLLTRSDGDLVKLILELSSCPIPPRLRACGFYALAALLSRKTEHQSGVMWEYIDVFASGGFQVTGTPQRGPALAASQTVSALMDSVFEEIGNGFEEPNAFIHVLIALVSPCDGSSLLRDSLPFPEALGSSVRMPGIEPYVDFVLGHVFGVKSKELQDASQLQVLRLTCLEFALRCINSFNEDLIILGNDTSIPVDTIIAAKDLATYVCLHPFARVMEWMFNSQVVDSLFATIHQESNDIGTASPDSPLIQGIIRAVELVSRVLDLQDTYVDLVRQIVKANSGQRQRPVPHAAYASFEEGFVSHLEVVADLGRFCSLGHPELTMACLRLLDKISASSKLISAWNPGPGRQSYRNKAVVALEKDGEAESIAGSLIAEMVHPLDLAREASAPNYQIKTYILDFLYSCLRASPNQPTIAHLLLGFKCGVGHLIVEPRGQFEERTSLFHNLLRVLLETPFGDENLGMRTWLVSLKFKIMRIFQILWSAPLSSSIVLDELRRNDILFHLVMREESIRPDLVWEGQDINDVNSFMSDAAVGFVEYLACRNMTFDYLAIELCSVAQNRLPSLKRRIFDALNGQIKGGDSDTPQTVPTVFDLFDFLPSEGQWNVATPEFVYFKDLDLKACMEEGPASMPVYNIDRARQVIALKKRQDAQGGQLATPNEIAAVDREQTTLEDFLVYSNRQTETECERRKVLSSWVNLLLVMFESSELQGTAKVTFLLQALQAVLPSLESFGSDRPTEAFELARLARVLLYKLDLSAPDPHDKDSRAVGNLISEKLFQLFEVCLHSIGRRAGNTELRSVYYAICYRYLTGIIDDGRDFVPGRRKTAKAIRIYGERLLTVVCDDVFGGDPTCQTAALIVLGAFVSLGRRENDNQIVEALNRLNFIGILVDSLKTILADVNSAREAGSSDQQDAYQNAKLALLLQLCQGREGAKHVLQANLMRAIELSGLFAADPELQIDPSNTKALAHHYDLLIRAMRVIDAAIVSRGAHNVPQGRRFLTDHRMLVMHILKRSAGIAAVDHRLEELVSELADAFMVLIAATGFLEFEDGQTSGGTQQRRKGAPIMFT</sequence>
<dbReference type="FunCoup" id="J3NIU6">
    <property type="interactions" value="142"/>
</dbReference>
<reference evidence="6" key="2">
    <citation type="submission" date="2010-07" db="EMBL/GenBank/DDBJ databases">
        <authorList>
            <consortium name="The Broad Institute Genome Sequencing Platform"/>
            <consortium name="Broad Institute Genome Sequencing Center for Infectious Disease"/>
            <person name="Ma L.-J."/>
            <person name="Dead R."/>
            <person name="Young S."/>
            <person name="Zeng Q."/>
            <person name="Koehrsen M."/>
            <person name="Alvarado L."/>
            <person name="Berlin A."/>
            <person name="Chapman S.B."/>
            <person name="Chen Z."/>
            <person name="Freedman E."/>
            <person name="Gellesch M."/>
            <person name="Goldberg J."/>
            <person name="Griggs A."/>
            <person name="Gujja S."/>
            <person name="Heilman E.R."/>
            <person name="Heiman D."/>
            <person name="Hepburn T."/>
            <person name="Howarth C."/>
            <person name="Jen D."/>
            <person name="Larson L."/>
            <person name="Mehta T."/>
            <person name="Neiman D."/>
            <person name="Pearson M."/>
            <person name="Roberts A."/>
            <person name="Saif S."/>
            <person name="Shea T."/>
            <person name="Shenoy N."/>
            <person name="Sisk P."/>
            <person name="Stolte C."/>
            <person name="Sykes S."/>
            <person name="Walk T."/>
            <person name="White J."/>
            <person name="Yandava C."/>
            <person name="Haas B."/>
            <person name="Nusbaum C."/>
            <person name="Birren B."/>
        </authorList>
    </citation>
    <scope>NUCLEOTIDE SEQUENCE</scope>
    <source>
        <strain evidence="6">R3-111a-1</strain>
    </source>
</reference>
<evidence type="ECO:0000256" key="1">
    <source>
        <dbReference type="ARBA" id="ARBA00004123"/>
    </source>
</evidence>